<evidence type="ECO:0000313" key="2">
    <source>
        <dbReference type="Proteomes" id="UP000199529"/>
    </source>
</evidence>
<dbReference type="Proteomes" id="UP000199529">
    <property type="component" value="Unassembled WGS sequence"/>
</dbReference>
<organism evidence="1 2">
    <name type="scientific">Saccharopolyspora shandongensis</name>
    <dbReference type="NCBI Taxonomy" id="418495"/>
    <lineage>
        <taxon>Bacteria</taxon>
        <taxon>Bacillati</taxon>
        <taxon>Actinomycetota</taxon>
        <taxon>Actinomycetes</taxon>
        <taxon>Pseudonocardiales</taxon>
        <taxon>Pseudonocardiaceae</taxon>
        <taxon>Saccharopolyspora</taxon>
    </lineage>
</organism>
<accession>A0A1H2U1E0</accession>
<dbReference type="RefSeq" id="WP_281247359.1">
    <property type="nucleotide sequence ID" value="NZ_FNOK01000003.1"/>
</dbReference>
<name>A0A1H2U1E0_9PSEU</name>
<gene>
    <name evidence="1" type="ORF">SAMN05216215_1003299</name>
</gene>
<reference evidence="2" key="1">
    <citation type="submission" date="2016-10" db="EMBL/GenBank/DDBJ databases">
        <authorList>
            <person name="Varghese N."/>
            <person name="Submissions S."/>
        </authorList>
    </citation>
    <scope>NUCLEOTIDE SEQUENCE [LARGE SCALE GENOMIC DNA]</scope>
    <source>
        <strain evidence="2">CGMCC 4.3530</strain>
    </source>
</reference>
<sequence length="44" mass="5019">MGAHFKIAKAGMISPRMHYHDSTRRTGKIYVGYIGAHLRSRMTN</sequence>
<evidence type="ECO:0000313" key="1">
    <source>
        <dbReference type="EMBL" id="SDW50035.1"/>
    </source>
</evidence>
<keyword evidence="2" id="KW-1185">Reference proteome</keyword>
<dbReference type="AlphaFoldDB" id="A0A1H2U1E0"/>
<dbReference type="EMBL" id="FNOK01000003">
    <property type="protein sequence ID" value="SDW50035.1"/>
    <property type="molecule type" value="Genomic_DNA"/>
</dbReference>
<proteinExistence type="predicted"/>
<dbReference type="STRING" id="418495.SAMN05216215_1003299"/>
<protein>
    <submittedName>
        <fullName evidence="1">Uncharacterized protein</fullName>
    </submittedName>
</protein>